<dbReference type="AlphaFoldDB" id="A0A239F8P9"/>
<reference evidence="2 3" key="1">
    <citation type="submission" date="2017-06" db="EMBL/GenBank/DDBJ databases">
        <authorList>
            <person name="Kim H.J."/>
            <person name="Triplett B.A."/>
        </authorList>
    </citation>
    <scope>NUCLEOTIDE SEQUENCE [LARGE SCALE GENOMIC DNA]</scope>
    <source>
        <strain evidence="2 3">CGMCC 4.1858</strain>
    </source>
</reference>
<evidence type="ECO:0000256" key="1">
    <source>
        <dbReference type="SAM" id="MobiDB-lite"/>
    </source>
</evidence>
<protein>
    <submittedName>
        <fullName evidence="2">Uncharacterized protein</fullName>
    </submittedName>
</protein>
<gene>
    <name evidence="2" type="ORF">SAMN05216252_106382</name>
</gene>
<evidence type="ECO:0000313" key="3">
    <source>
        <dbReference type="Proteomes" id="UP000198280"/>
    </source>
</evidence>
<proteinExistence type="predicted"/>
<sequence>MTQPSRGTAPDAQGLPSAGAARRRRAPLLALLGVVLLAGCGIRTTSVPVDAGPAPSRVSCAVPDEEASATATASASPRGLTARVYLVCSAQVAGVNRSVRTEGLDQLGVAVLLLRELQRKPRGGESSAGFTTAVQGDLAVEGPRRGDPRGSLRLSAPLGDLPPFALAQLVCTFAGTGAGAGSGGVLLGGSDDTPVRRFTCTGDLRTDPEAAETAGTAVK</sequence>
<name>A0A239F8P9_9ACTN</name>
<dbReference type="RefSeq" id="WP_179279801.1">
    <property type="nucleotide sequence ID" value="NZ_FZOF01000006.1"/>
</dbReference>
<evidence type="ECO:0000313" key="2">
    <source>
        <dbReference type="EMBL" id="SNS53420.1"/>
    </source>
</evidence>
<feature type="region of interest" description="Disordered" evidence="1">
    <location>
        <begin position="122"/>
        <end position="149"/>
    </location>
</feature>
<accession>A0A239F8P9</accession>
<dbReference type="EMBL" id="FZOF01000006">
    <property type="protein sequence ID" value="SNS53420.1"/>
    <property type="molecule type" value="Genomic_DNA"/>
</dbReference>
<keyword evidence="3" id="KW-1185">Reference proteome</keyword>
<organism evidence="2 3">
    <name type="scientific">Actinacidiphila glaucinigra</name>
    <dbReference type="NCBI Taxonomy" id="235986"/>
    <lineage>
        <taxon>Bacteria</taxon>
        <taxon>Bacillati</taxon>
        <taxon>Actinomycetota</taxon>
        <taxon>Actinomycetes</taxon>
        <taxon>Kitasatosporales</taxon>
        <taxon>Streptomycetaceae</taxon>
        <taxon>Actinacidiphila</taxon>
    </lineage>
</organism>
<dbReference type="Proteomes" id="UP000198280">
    <property type="component" value="Unassembled WGS sequence"/>
</dbReference>